<dbReference type="InterPro" id="IPR019887">
    <property type="entry name" value="Tscrpt_reg_AsnC/Lrp_C"/>
</dbReference>
<name>A0A643K2G6_9EURY</name>
<sequence>MVHAYIMVKAAALTDGIDELKEQLLAVDHGIESAHIVAGDVDFIVKVDVGTPAEVKDVAGGIQAVDGIEDTQTYIAMD</sequence>
<comment type="caution">
    <text evidence="2">The sequence shown here is derived from an EMBL/GenBank/DDBJ whole genome shotgun (WGS) entry which is preliminary data.</text>
</comment>
<dbReference type="SUPFAM" id="SSF54909">
    <property type="entry name" value="Dimeric alpha+beta barrel"/>
    <property type="match status" value="1"/>
</dbReference>
<evidence type="ECO:0000313" key="2">
    <source>
        <dbReference type="EMBL" id="KAB1187586.1"/>
    </source>
</evidence>
<gene>
    <name evidence="2" type="ORF">Hfx1149_05895</name>
</gene>
<dbReference type="RefSeq" id="WP_151136402.1">
    <property type="nucleotide sequence ID" value="NZ_VZUS01000001.1"/>
</dbReference>
<proteinExistence type="predicted"/>
<dbReference type="AlphaFoldDB" id="A0A643K2G6"/>
<dbReference type="Gene3D" id="3.30.70.920">
    <property type="match status" value="1"/>
</dbReference>
<organism evidence="2">
    <name type="scientific">Haloferax sp. CBA1149</name>
    <dbReference type="NCBI Taxonomy" id="2650753"/>
    <lineage>
        <taxon>Archaea</taxon>
        <taxon>Methanobacteriati</taxon>
        <taxon>Methanobacteriota</taxon>
        <taxon>Stenosarchaea group</taxon>
        <taxon>Halobacteria</taxon>
        <taxon>Halobacteriales</taxon>
        <taxon>Haloferacaceae</taxon>
        <taxon>Haloferax</taxon>
    </lineage>
</organism>
<dbReference type="EMBL" id="VZUS01000001">
    <property type="protein sequence ID" value="KAB1187586.1"/>
    <property type="molecule type" value="Genomic_DNA"/>
</dbReference>
<protein>
    <submittedName>
        <fullName evidence="2">Lrp/AsnC family transcriptional regulator</fullName>
    </submittedName>
</protein>
<reference evidence="2" key="1">
    <citation type="submission" date="2019-09" db="EMBL/GenBank/DDBJ databases">
        <title>Genomic analysis of Haloferax sp. CBA1149.</title>
        <authorList>
            <person name="Roh S.W."/>
        </authorList>
    </citation>
    <scope>NUCLEOTIDE SEQUENCE</scope>
    <source>
        <strain evidence="2">CBA1149</strain>
    </source>
</reference>
<accession>A0A643K2G6</accession>
<dbReference type="InterPro" id="IPR011008">
    <property type="entry name" value="Dimeric_a/b-barrel"/>
</dbReference>
<dbReference type="Pfam" id="PF01037">
    <property type="entry name" value="AsnC_trans_reg"/>
    <property type="match status" value="1"/>
</dbReference>
<feature type="domain" description="Transcription regulator AsnC/Lrp ligand binding" evidence="1">
    <location>
        <begin position="18"/>
        <end position="77"/>
    </location>
</feature>
<evidence type="ECO:0000259" key="1">
    <source>
        <dbReference type="Pfam" id="PF01037"/>
    </source>
</evidence>